<organism evidence="1">
    <name type="scientific">marine sediment metagenome</name>
    <dbReference type="NCBI Taxonomy" id="412755"/>
    <lineage>
        <taxon>unclassified sequences</taxon>
        <taxon>metagenomes</taxon>
        <taxon>ecological metagenomes</taxon>
    </lineage>
</organism>
<sequence>MAEITMTELATEVRGKLDALTESQLTDEQLSAKITEALGALEPSDELVRKVRFAGGDPRLAGSKFGRLGLGVADIEHLYMLTEAGAKARLGPGPSEDLRKAFNDVTEGRVLDAVSSEAADVHAIDQMYERGDLDAHGYQRALANARAMDT</sequence>
<accession>A0A0F9CPB7</accession>
<gene>
    <name evidence="1" type="ORF">LCGC14_2297660</name>
</gene>
<name>A0A0F9CPB7_9ZZZZ</name>
<reference evidence="1" key="1">
    <citation type="journal article" date="2015" name="Nature">
        <title>Complex archaea that bridge the gap between prokaryotes and eukaryotes.</title>
        <authorList>
            <person name="Spang A."/>
            <person name="Saw J.H."/>
            <person name="Jorgensen S.L."/>
            <person name="Zaremba-Niedzwiedzka K."/>
            <person name="Martijn J."/>
            <person name="Lind A.E."/>
            <person name="van Eijk R."/>
            <person name="Schleper C."/>
            <person name="Guy L."/>
            <person name="Ettema T.J."/>
        </authorList>
    </citation>
    <scope>NUCLEOTIDE SEQUENCE</scope>
</reference>
<proteinExistence type="predicted"/>
<comment type="caution">
    <text evidence="1">The sequence shown here is derived from an EMBL/GenBank/DDBJ whole genome shotgun (WGS) entry which is preliminary data.</text>
</comment>
<evidence type="ECO:0000313" key="1">
    <source>
        <dbReference type="EMBL" id="KKL51218.1"/>
    </source>
</evidence>
<protein>
    <submittedName>
        <fullName evidence="1">Uncharacterized protein</fullName>
    </submittedName>
</protein>
<dbReference type="EMBL" id="LAZR01032326">
    <property type="protein sequence ID" value="KKL51218.1"/>
    <property type="molecule type" value="Genomic_DNA"/>
</dbReference>
<feature type="non-terminal residue" evidence="1">
    <location>
        <position position="150"/>
    </location>
</feature>
<dbReference type="AlphaFoldDB" id="A0A0F9CPB7"/>